<name>A0A183GPG0_HELPZ</name>
<reference evidence="1 2" key="1">
    <citation type="submission" date="2018-11" db="EMBL/GenBank/DDBJ databases">
        <authorList>
            <consortium name="Pathogen Informatics"/>
        </authorList>
    </citation>
    <scope>NUCLEOTIDE SEQUENCE [LARGE SCALE GENOMIC DNA]</scope>
</reference>
<accession>A0A183GPG0</accession>
<dbReference type="EMBL" id="UZAH01036544">
    <property type="protein sequence ID" value="VDP46030.1"/>
    <property type="molecule type" value="Genomic_DNA"/>
</dbReference>
<evidence type="ECO:0000313" key="1">
    <source>
        <dbReference type="EMBL" id="VDP46030.1"/>
    </source>
</evidence>
<keyword evidence="2" id="KW-1185">Reference proteome</keyword>
<organism evidence="2 3">
    <name type="scientific">Heligmosomoides polygyrus</name>
    <name type="common">Parasitic roundworm</name>
    <dbReference type="NCBI Taxonomy" id="6339"/>
    <lineage>
        <taxon>Eukaryota</taxon>
        <taxon>Metazoa</taxon>
        <taxon>Ecdysozoa</taxon>
        <taxon>Nematoda</taxon>
        <taxon>Chromadorea</taxon>
        <taxon>Rhabditida</taxon>
        <taxon>Rhabditina</taxon>
        <taxon>Rhabditomorpha</taxon>
        <taxon>Strongyloidea</taxon>
        <taxon>Heligmosomidae</taxon>
        <taxon>Heligmosomoides</taxon>
    </lineage>
</organism>
<evidence type="ECO:0000313" key="3">
    <source>
        <dbReference type="WBParaSite" id="HPBE_0002458001-mRNA-1"/>
    </source>
</evidence>
<proteinExistence type="predicted"/>
<accession>A0A3P8DSE1</accession>
<reference evidence="3" key="2">
    <citation type="submission" date="2019-09" db="UniProtKB">
        <authorList>
            <consortium name="WormBaseParasite"/>
        </authorList>
    </citation>
    <scope>IDENTIFICATION</scope>
</reference>
<gene>
    <name evidence="1" type="ORF">HPBE_LOCUS24579</name>
</gene>
<sequence length="87" mass="9557">MLFRIRATLVVLRLMSTPGSQLKKASHPLGLETDHTGGDSQGCAEFPFPCSVFRFSAGFSPSVPFRVPLPSEAEGETEVMTHHALRW</sequence>
<protein>
    <submittedName>
        <fullName evidence="3">Secreted protein</fullName>
    </submittedName>
</protein>
<evidence type="ECO:0000313" key="2">
    <source>
        <dbReference type="Proteomes" id="UP000050761"/>
    </source>
</evidence>
<dbReference type="AlphaFoldDB" id="A0A183GPG0"/>
<dbReference type="WBParaSite" id="HPBE_0002458001-mRNA-1">
    <property type="protein sequence ID" value="HPBE_0002458001-mRNA-1"/>
    <property type="gene ID" value="HPBE_0002458001"/>
</dbReference>
<dbReference type="Proteomes" id="UP000050761">
    <property type="component" value="Unassembled WGS sequence"/>
</dbReference>